<evidence type="ECO:0000313" key="3">
    <source>
        <dbReference type="Proteomes" id="UP000373149"/>
    </source>
</evidence>
<feature type="region of interest" description="Disordered" evidence="1">
    <location>
        <begin position="15"/>
        <end position="56"/>
    </location>
</feature>
<organism evidence="2 3">
    <name type="scientific">Streptomyces acidicola</name>
    <dbReference type="NCBI Taxonomy" id="2596892"/>
    <lineage>
        <taxon>Bacteria</taxon>
        <taxon>Bacillati</taxon>
        <taxon>Actinomycetota</taxon>
        <taxon>Actinomycetes</taxon>
        <taxon>Kitasatosporales</taxon>
        <taxon>Streptomycetaceae</taxon>
        <taxon>Streptomyces</taxon>
    </lineage>
</organism>
<dbReference type="Proteomes" id="UP000373149">
    <property type="component" value="Unassembled WGS sequence"/>
</dbReference>
<protein>
    <submittedName>
        <fullName evidence="2">Uncharacterized protein</fullName>
    </submittedName>
</protein>
<dbReference type="EMBL" id="VMNX01000138">
    <property type="protein sequence ID" value="MPY52466.1"/>
    <property type="molecule type" value="Genomic_DNA"/>
</dbReference>
<evidence type="ECO:0000256" key="1">
    <source>
        <dbReference type="SAM" id="MobiDB-lite"/>
    </source>
</evidence>
<gene>
    <name evidence="2" type="ORF">FPZ41_29410</name>
</gene>
<accession>A0A5N8X0B4</accession>
<reference evidence="2 3" key="1">
    <citation type="submission" date="2019-09" db="EMBL/GenBank/DDBJ databases">
        <authorList>
            <person name="Duangmal K."/>
            <person name="Teo W.F.A."/>
            <person name="Lipun K."/>
        </authorList>
    </citation>
    <scope>NUCLEOTIDE SEQUENCE [LARGE SCALE GENOMIC DNA]</scope>
    <source>
        <strain evidence="2 3">K1PN6</strain>
    </source>
</reference>
<sequence>MLGVWLVAPPLSAALERGDPHRGGAAYQTQPRAPESAQIPRAPESARPRWSGSAGRRTLDGAKVVRGRQSPGTTGPALLDRTVQPVSRATPFSTRPGNDFGQFRGPLEELTGRVLQSRVTHASMEPVLPTDRQILPRRVPHPARGGWFARTRLPASSPGRPHLAVLDLDAEHRPVR</sequence>
<name>A0A5N8X0B4_9ACTN</name>
<proteinExistence type="predicted"/>
<dbReference type="AlphaFoldDB" id="A0A5N8X0B4"/>
<keyword evidence="3" id="KW-1185">Reference proteome</keyword>
<comment type="caution">
    <text evidence="2">The sequence shown here is derived from an EMBL/GenBank/DDBJ whole genome shotgun (WGS) entry which is preliminary data.</text>
</comment>
<evidence type="ECO:0000313" key="2">
    <source>
        <dbReference type="EMBL" id="MPY52466.1"/>
    </source>
</evidence>